<gene>
    <name evidence="2" type="ORF">NIES2135_05830</name>
</gene>
<dbReference type="PROSITE" id="PS51186">
    <property type="entry name" value="GNAT"/>
    <property type="match status" value="1"/>
</dbReference>
<evidence type="ECO:0000313" key="2">
    <source>
        <dbReference type="EMBL" id="BAY53772.1"/>
    </source>
</evidence>
<dbReference type="PANTHER" id="PTHR47237:SF1">
    <property type="entry name" value="SLL0310 PROTEIN"/>
    <property type="match status" value="1"/>
</dbReference>
<name>A0A1Z4JAJ2_LEPBY</name>
<keyword evidence="3" id="KW-1185">Reference proteome</keyword>
<dbReference type="CDD" id="cd04301">
    <property type="entry name" value="NAT_SF"/>
    <property type="match status" value="1"/>
</dbReference>
<dbReference type="InterPro" id="IPR041496">
    <property type="entry name" value="YitH/HolE_GNAT"/>
</dbReference>
<proteinExistence type="predicted"/>
<dbReference type="Pfam" id="PF00583">
    <property type="entry name" value="Acetyltransf_1"/>
    <property type="match status" value="1"/>
</dbReference>
<dbReference type="GO" id="GO:0016747">
    <property type="term" value="F:acyltransferase activity, transferring groups other than amino-acyl groups"/>
    <property type="evidence" value="ECO:0007669"/>
    <property type="project" value="InterPro"/>
</dbReference>
<dbReference type="InterPro" id="IPR000182">
    <property type="entry name" value="GNAT_dom"/>
</dbReference>
<dbReference type="EMBL" id="AP018203">
    <property type="protein sequence ID" value="BAY53772.1"/>
    <property type="molecule type" value="Genomic_DNA"/>
</dbReference>
<reference evidence="2 3" key="1">
    <citation type="submission" date="2017-06" db="EMBL/GenBank/DDBJ databases">
        <title>Genome sequencing of cyanobaciteial culture collection at National Institute for Environmental Studies (NIES).</title>
        <authorList>
            <person name="Hirose Y."/>
            <person name="Shimura Y."/>
            <person name="Fujisawa T."/>
            <person name="Nakamura Y."/>
            <person name="Kawachi M."/>
        </authorList>
    </citation>
    <scope>NUCLEOTIDE SEQUENCE [LARGE SCALE GENOMIC DNA]</scope>
    <source>
        <strain evidence="2 3">NIES-2135</strain>
    </source>
</reference>
<dbReference type="InterPro" id="IPR052729">
    <property type="entry name" value="Acyl/Acetyltrans_Enzymes"/>
</dbReference>
<dbReference type="Gene3D" id="3.40.630.90">
    <property type="match status" value="1"/>
</dbReference>
<evidence type="ECO:0000259" key="1">
    <source>
        <dbReference type="PROSITE" id="PS51186"/>
    </source>
</evidence>
<organism evidence="2 3">
    <name type="scientific">Leptolyngbya boryana NIES-2135</name>
    <dbReference type="NCBI Taxonomy" id="1973484"/>
    <lineage>
        <taxon>Bacteria</taxon>
        <taxon>Bacillati</taxon>
        <taxon>Cyanobacteriota</taxon>
        <taxon>Cyanophyceae</taxon>
        <taxon>Leptolyngbyales</taxon>
        <taxon>Leptolyngbyaceae</taxon>
        <taxon>Leptolyngbya group</taxon>
        <taxon>Leptolyngbya</taxon>
    </lineage>
</organism>
<dbReference type="InterPro" id="IPR016181">
    <property type="entry name" value="Acyl_CoA_acyltransferase"/>
</dbReference>
<feature type="domain" description="N-acetyltransferase" evidence="1">
    <location>
        <begin position="3"/>
        <end position="148"/>
    </location>
</feature>
<protein>
    <submittedName>
        <fullName evidence="2">N-acetyltransferase GCN5</fullName>
    </submittedName>
</protein>
<dbReference type="AlphaFoldDB" id="A0A1Z4JAJ2"/>
<dbReference type="Pfam" id="PF18014">
    <property type="entry name" value="Acetyltransf_18"/>
    <property type="match status" value="1"/>
</dbReference>
<dbReference type="Gene3D" id="3.40.630.30">
    <property type="match status" value="1"/>
</dbReference>
<evidence type="ECO:0000313" key="3">
    <source>
        <dbReference type="Proteomes" id="UP000217895"/>
    </source>
</evidence>
<keyword evidence="2" id="KW-0808">Transferase</keyword>
<sequence length="284" mass="31974">MTLKIRSMTLAEVQIALNWAAQEGWNPGLYDAEPFYKADPDGFLLAELDEQPIGCISVVRYSQKFGFIGLYIVQPEWRGKGYGLKLWQTAWQQFVSRLDADASIGLDGVLAREATYRQAGFVPAYRHVRHLHQPDGSAQHPDWVIPLNQLPLAEILRYDAELFPASRSQFLESWLQMPESAAYGVVEQNRLVGYGVIRRCVQGFKVCPLFSDSLEIAEAILQALIVKAGTEPVFIDIPDVHPALTSLKQRYALEPMFTCVRMYWGQVPTLPVDRIFGATTLELG</sequence>
<dbReference type="Proteomes" id="UP000217895">
    <property type="component" value="Chromosome"/>
</dbReference>
<accession>A0A1Z4JAJ2</accession>
<dbReference type="SUPFAM" id="SSF55729">
    <property type="entry name" value="Acyl-CoA N-acyltransferases (Nat)"/>
    <property type="match status" value="1"/>
</dbReference>
<dbReference type="PANTHER" id="PTHR47237">
    <property type="entry name" value="SLL0310 PROTEIN"/>
    <property type="match status" value="1"/>
</dbReference>